<keyword evidence="5" id="KW-0378">Hydrolase</keyword>
<protein>
    <recommendedName>
        <fullName evidence="10">Ribosomal RNA-processing protein 44</fullName>
    </recommendedName>
</protein>
<name>A0AAD9LL07_BABDI</name>
<dbReference type="InterPro" id="IPR041505">
    <property type="entry name" value="Dis3_CSD2"/>
</dbReference>
<dbReference type="GO" id="GO:0000177">
    <property type="term" value="C:cytoplasmic exosome (RNase complex)"/>
    <property type="evidence" value="ECO:0007669"/>
    <property type="project" value="TreeGrafter"/>
</dbReference>
<dbReference type="GO" id="GO:0000176">
    <property type="term" value="C:nuclear exosome (RNase complex)"/>
    <property type="evidence" value="ECO:0007669"/>
    <property type="project" value="UniProtKB-ARBA"/>
</dbReference>
<organism evidence="13 14">
    <name type="scientific">Babesia divergens</name>
    <dbReference type="NCBI Taxonomy" id="32595"/>
    <lineage>
        <taxon>Eukaryota</taxon>
        <taxon>Sar</taxon>
        <taxon>Alveolata</taxon>
        <taxon>Apicomplexa</taxon>
        <taxon>Aconoidasida</taxon>
        <taxon>Piroplasmida</taxon>
        <taxon>Babesiidae</taxon>
        <taxon>Babesia</taxon>
    </lineage>
</organism>
<evidence type="ECO:0000256" key="7">
    <source>
        <dbReference type="ARBA" id="ARBA00022839"/>
    </source>
</evidence>
<dbReference type="FunFam" id="2.40.50.700:FF:000001">
    <property type="entry name" value="Exosome complex exonuclease exoribonuclease (Rrp44)"/>
    <property type="match status" value="1"/>
</dbReference>
<reference evidence="13" key="1">
    <citation type="journal article" date="2014" name="Nucleic Acids Res.">
        <title>The evolutionary dynamics of variant antigen genes in Babesia reveal a history of genomic innovation underlying host-parasite interaction.</title>
        <authorList>
            <person name="Jackson A.P."/>
            <person name="Otto T.D."/>
            <person name="Darby A."/>
            <person name="Ramaprasad A."/>
            <person name="Xia D."/>
            <person name="Echaide I.E."/>
            <person name="Farber M."/>
            <person name="Gahlot S."/>
            <person name="Gamble J."/>
            <person name="Gupta D."/>
            <person name="Gupta Y."/>
            <person name="Jackson L."/>
            <person name="Malandrin L."/>
            <person name="Malas T.B."/>
            <person name="Moussa E."/>
            <person name="Nair M."/>
            <person name="Reid A.J."/>
            <person name="Sanders M."/>
            <person name="Sharma J."/>
            <person name="Tracey A."/>
            <person name="Quail M.A."/>
            <person name="Weir W."/>
            <person name="Wastling J.M."/>
            <person name="Hall N."/>
            <person name="Willadsen P."/>
            <person name="Lingelbach K."/>
            <person name="Shiels B."/>
            <person name="Tait A."/>
            <person name="Berriman M."/>
            <person name="Allred D.R."/>
            <person name="Pain A."/>
        </authorList>
    </citation>
    <scope>NUCLEOTIDE SEQUENCE</scope>
    <source>
        <strain evidence="13">1802A</strain>
    </source>
</reference>
<dbReference type="Gene3D" id="3.40.50.1010">
    <property type="entry name" value="5'-nuclease"/>
    <property type="match status" value="1"/>
</dbReference>
<dbReference type="InterPro" id="IPR012340">
    <property type="entry name" value="NA-bd_OB-fold"/>
</dbReference>
<dbReference type="PROSITE" id="PS01175">
    <property type="entry name" value="RIBONUCLEASE_II"/>
    <property type="match status" value="1"/>
</dbReference>
<evidence type="ECO:0000313" key="13">
    <source>
        <dbReference type="EMBL" id="KAK1940221.1"/>
    </source>
</evidence>
<evidence type="ECO:0000256" key="6">
    <source>
        <dbReference type="ARBA" id="ARBA00022835"/>
    </source>
</evidence>
<evidence type="ECO:0000256" key="5">
    <source>
        <dbReference type="ARBA" id="ARBA00022801"/>
    </source>
</evidence>
<evidence type="ECO:0000256" key="10">
    <source>
        <dbReference type="ARBA" id="ARBA00077930"/>
    </source>
</evidence>
<keyword evidence="7" id="KW-0269">Exonuclease</keyword>
<evidence type="ECO:0000256" key="1">
    <source>
        <dbReference type="ARBA" id="ARBA00004123"/>
    </source>
</evidence>
<dbReference type="GO" id="GO:0003723">
    <property type="term" value="F:RNA binding"/>
    <property type="evidence" value="ECO:0007669"/>
    <property type="project" value="UniProtKB-KW"/>
</dbReference>
<keyword evidence="6" id="KW-0271">Exosome</keyword>
<dbReference type="AlphaFoldDB" id="A0AAD9LL07"/>
<evidence type="ECO:0000256" key="3">
    <source>
        <dbReference type="ARBA" id="ARBA00022552"/>
    </source>
</evidence>
<dbReference type="PANTHER" id="PTHR23355">
    <property type="entry name" value="RIBONUCLEASE"/>
    <property type="match status" value="1"/>
</dbReference>
<dbReference type="GO" id="GO:0071031">
    <property type="term" value="P:nuclear mRNA surveillance of mRNA 3'-end processing"/>
    <property type="evidence" value="ECO:0007669"/>
    <property type="project" value="TreeGrafter"/>
</dbReference>
<dbReference type="EMBL" id="JAHBMH010000003">
    <property type="protein sequence ID" value="KAK1940221.1"/>
    <property type="molecule type" value="Genomic_DNA"/>
</dbReference>
<dbReference type="PANTHER" id="PTHR23355:SF35">
    <property type="entry name" value="EXOSOME COMPLEX EXONUCLEASE RRP44"/>
    <property type="match status" value="1"/>
</dbReference>
<sequence length="1026" mass="116108">MADSDASTSLQRPLKRTLRTFWRASGHCNVKKITREVYYRTDIGCGVEGCERCPRSSSQGVFFILCHIISIVVSLDADKPLLILTVDVLMKQMTFCERCLTNCVIPATVSNEVRRRSLTMYARMKKLLQSPTSSANDITPGECESMGAVTGRKYFLFSNENFVETYIEDNGNDNMLDRDNVMIEKCATWYKQHHPNIRVILLKNNRMVSDVSGGNEMNAVPGDTVSESEKLLNSDSQSSSNVSMSSGVRLVDANDSSFTEMTVGEWAAELKSSTDDVFNYIVASQPEDSTYMGDTLSFGGKDVRHAIYPLHLSDSEMREGIETGKYYSGVLNMYSGSYQHGYVSCGKDEYKITGCENLNRAIHGDNVCIEVIGNVERIGEDGTVIVPEKKSEDRPMDLSELPENLVGKDSDDANVLDYTREDTPVQCLKKECRVVGILQRNWREYCGSLMPIDEAVDICGSHSSVQRLFVPVDARIPFIYIDTRKSRELDKKRIVVAIDSWSRFSLKPSGHLIQVLGDVEDLETESAVILKEHDVITRDFPLNAYRELPSDDWVPSEDEISRRMDFRKQLVFSVDPPNCKDIDDALGYRELDNGHIEVSVHIADVTHFVKPNSNLDREAAQRCTTVYLVDRRTDMLPSLLTTNLCSLVANQDRLCFSVVWEIDENNVICNTRFGKGIIRSARAFTYLEAQTLLDKNGSDEISCALRGLNRLAKCLRAKRFERGAVELESPDVKFEYDLTDIRSMEKYILYDTNRMVEELMLLANISVAGKIFERFPAGSLLRRHPPPVEERMKALQRSLSQQRLDFEFGNSRDLNTSLKRIVEDSDPMFGSAVRILTTRCMSQAIYCNSGDYNTEEYRHYGLCTELYTHFTSPIRRYADVIVHRMLAAALDIEPMDTNFFRDVSCSPSPDQTVQLSAQCDVLNRRNRNAKWCGRESVKLFAYLFMKKHGKTTSAATVVGANEKKLCLLSHQFGIEATAEVDVAEYNPETQSVSLRSGRCIKLFDHVTIQLDANQKHFRYNITAELV</sequence>
<feature type="domain" description="RNB" evidence="12">
    <location>
        <begin position="563"/>
        <end position="892"/>
    </location>
</feature>
<dbReference type="SUPFAM" id="SSF50249">
    <property type="entry name" value="Nucleic acid-binding proteins"/>
    <property type="match status" value="2"/>
</dbReference>
<comment type="caution">
    <text evidence="13">The sequence shown here is derived from an EMBL/GenBank/DDBJ whole genome shotgun (WGS) entry which is preliminary data.</text>
</comment>
<keyword evidence="4" id="KW-0540">Nuclease</keyword>
<evidence type="ECO:0000313" key="14">
    <source>
        <dbReference type="Proteomes" id="UP001195914"/>
    </source>
</evidence>
<dbReference type="InterPro" id="IPR001900">
    <property type="entry name" value="RNase_II/R"/>
</dbReference>
<dbReference type="Proteomes" id="UP001195914">
    <property type="component" value="Unassembled WGS sequence"/>
</dbReference>
<evidence type="ECO:0000256" key="8">
    <source>
        <dbReference type="ARBA" id="ARBA00022884"/>
    </source>
</evidence>
<dbReference type="InterPro" id="IPR050180">
    <property type="entry name" value="RNR_Ribonuclease"/>
</dbReference>
<evidence type="ECO:0000256" key="4">
    <source>
        <dbReference type="ARBA" id="ARBA00022722"/>
    </source>
</evidence>
<dbReference type="Gene3D" id="2.40.50.690">
    <property type="match status" value="1"/>
</dbReference>
<dbReference type="GO" id="GO:0004519">
    <property type="term" value="F:endonuclease activity"/>
    <property type="evidence" value="ECO:0007669"/>
    <property type="project" value="TreeGrafter"/>
</dbReference>
<evidence type="ECO:0000259" key="12">
    <source>
        <dbReference type="SMART" id="SM00955"/>
    </source>
</evidence>
<dbReference type="InterPro" id="IPR022966">
    <property type="entry name" value="RNase_II/R_CS"/>
</dbReference>
<dbReference type="GO" id="GO:0016075">
    <property type="term" value="P:rRNA catabolic process"/>
    <property type="evidence" value="ECO:0007669"/>
    <property type="project" value="TreeGrafter"/>
</dbReference>
<keyword evidence="14" id="KW-1185">Reference proteome</keyword>
<keyword evidence="8" id="KW-0694">RNA-binding</keyword>
<evidence type="ECO:0000256" key="9">
    <source>
        <dbReference type="ARBA" id="ARBA00023242"/>
    </source>
</evidence>
<comment type="subcellular location">
    <subcellularLocation>
        <location evidence="1">Nucleus</location>
    </subcellularLocation>
</comment>
<dbReference type="SMART" id="SM00955">
    <property type="entry name" value="RNB"/>
    <property type="match status" value="1"/>
</dbReference>
<reference evidence="13" key="2">
    <citation type="submission" date="2021-05" db="EMBL/GenBank/DDBJ databases">
        <authorList>
            <person name="Pain A."/>
        </authorList>
    </citation>
    <scope>NUCLEOTIDE SEQUENCE</scope>
    <source>
        <strain evidence="13">1802A</strain>
    </source>
</reference>
<keyword evidence="9" id="KW-0539">Nucleus</keyword>
<comment type="similarity">
    <text evidence="2 11">Belongs to the RNR ribonuclease family.</text>
</comment>
<keyword evidence="3" id="KW-0698">rRNA processing</keyword>
<gene>
    <name evidence="13" type="ORF">X943_000273</name>
</gene>
<proteinExistence type="inferred from homology"/>
<evidence type="ECO:0000256" key="2">
    <source>
        <dbReference type="ARBA" id="ARBA00005785"/>
    </source>
</evidence>
<dbReference type="GO" id="GO:0006364">
    <property type="term" value="P:rRNA processing"/>
    <property type="evidence" value="ECO:0007669"/>
    <property type="project" value="UniProtKB-KW"/>
</dbReference>
<dbReference type="GO" id="GO:0000175">
    <property type="term" value="F:3'-5'-RNA exonuclease activity"/>
    <property type="evidence" value="ECO:0007669"/>
    <property type="project" value="TreeGrafter"/>
</dbReference>
<evidence type="ECO:0000256" key="11">
    <source>
        <dbReference type="RuleBase" id="RU003901"/>
    </source>
</evidence>
<dbReference type="Pfam" id="PF00773">
    <property type="entry name" value="RNB"/>
    <property type="match status" value="1"/>
</dbReference>
<accession>A0AAD9LL07</accession>
<dbReference type="Pfam" id="PF17849">
    <property type="entry name" value="OB_Dis3"/>
    <property type="match status" value="1"/>
</dbReference>
<dbReference type="Gene3D" id="2.40.50.700">
    <property type="match status" value="1"/>
</dbReference>